<organism evidence="1 2">
    <name type="scientific">Aporhodopirellula rubra</name>
    <dbReference type="NCBI Taxonomy" id="980271"/>
    <lineage>
        <taxon>Bacteria</taxon>
        <taxon>Pseudomonadati</taxon>
        <taxon>Planctomycetota</taxon>
        <taxon>Planctomycetia</taxon>
        <taxon>Pirellulales</taxon>
        <taxon>Pirellulaceae</taxon>
        <taxon>Aporhodopirellula</taxon>
    </lineage>
</organism>
<reference evidence="1 2" key="1">
    <citation type="submission" date="2020-08" db="EMBL/GenBank/DDBJ databases">
        <title>Genomic Encyclopedia of Type Strains, Phase III (KMG-III): the genomes of soil and plant-associated and newly described type strains.</title>
        <authorList>
            <person name="Whitman W."/>
        </authorList>
    </citation>
    <scope>NUCLEOTIDE SEQUENCE [LARGE SCALE GENOMIC DNA]</scope>
    <source>
        <strain evidence="1 2">CECT 8075</strain>
    </source>
</reference>
<evidence type="ECO:0000313" key="1">
    <source>
        <dbReference type="EMBL" id="MBB3204440.1"/>
    </source>
</evidence>
<dbReference type="AlphaFoldDB" id="A0A7W5DU67"/>
<keyword evidence="2" id="KW-1185">Reference proteome</keyword>
<evidence type="ECO:0000313" key="2">
    <source>
        <dbReference type="Proteomes" id="UP000536179"/>
    </source>
</evidence>
<gene>
    <name evidence="1" type="ORF">FHS27_000204</name>
</gene>
<dbReference type="RefSeq" id="WP_184300492.1">
    <property type="nucleotide sequence ID" value="NZ_JACHXU010000001.1"/>
</dbReference>
<sequence length="714" mass="77886">MSAPIVRFTPIAILAISILPIWAPVSAPAQGLQQTIEELSVVPPDPAVEQTMLRAQRGPVELGRAISALTRMGEFEKLNELVGLIESRGYKDQQKVSIAAQITAAERLRIVTHPEVSPETINAIDALFALRQESLASPDRLAKAIQALTIPDVDQSLPAIRVLFEGGEASTAALVQTIVTTRDSAKRDTWLRAMIRIDEPSGTTALRRIALYGNEQSRTGALSALVRLAGNDLAQNEAFLIEMVTALYRVSDDPNGTGTDPAANIASQAITATGAALPSRASVVEKLRSRLDEAARNANNSLRDFGRASTWVMNAKRDGVKAQRIPEWVLTFRDAADAAARLIAIGDNEASSVVRQLTAIMGHNVANNPDWGLGEQVTTFRSSELAPAAAAAGLSEIEFILSSLTVASESENEPAMVGWLRMIEPSVDVSPAPWFVSAGHHVSALVEAIDHPNAIVRYEAAAAIARLNPTHAYAGSHRVAERWRQMSLLSDRATAIVLENRPEVISDIETLINQAGLEPRFATSLRQLEVYASLGEDLRLILCKREPVDASAVELIDRVRRIRAARDTPLVVYSDPPNVYVERDEEEEEDLSELNEVELQAIADEAAVTPDRFGVIGGIDNIEGIVHRDLLYGDLDVDSSQRRSIDLQWAGSSRWGDTSLRAGLIRDMERPRSVAGLYELLLESRRRQHLPPLSPIDRSRYRRIAADALADIAR</sequence>
<protein>
    <submittedName>
        <fullName evidence="1">Uncharacterized protein</fullName>
    </submittedName>
</protein>
<name>A0A7W5DU67_9BACT</name>
<dbReference type="EMBL" id="JACHXU010000001">
    <property type="protein sequence ID" value="MBB3204440.1"/>
    <property type="molecule type" value="Genomic_DNA"/>
</dbReference>
<proteinExistence type="predicted"/>
<dbReference type="Proteomes" id="UP000536179">
    <property type="component" value="Unassembled WGS sequence"/>
</dbReference>
<accession>A0A7W5DU67</accession>
<comment type="caution">
    <text evidence="1">The sequence shown here is derived from an EMBL/GenBank/DDBJ whole genome shotgun (WGS) entry which is preliminary data.</text>
</comment>